<dbReference type="PANTHER" id="PTHR15854">
    <property type="entry name" value="THAP4 PROTEIN"/>
    <property type="match status" value="1"/>
</dbReference>
<dbReference type="SUPFAM" id="SSF50814">
    <property type="entry name" value="Lipocalins"/>
    <property type="match status" value="1"/>
</dbReference>
<proteinExistence type="predicted"/>
<evidence type="ECO:0000256" key="1">
    <source>
        <dbReference type="ARBA" id="ARBA00036993"/>
    </source>
</evidence>
<dbReference type="InterPro" id="IPR014878">
    <property type="entry name" value="THAP4-like_heme-bd"/>
</dbReference>
<dbReference type="PANTHER" id="PTHR15854:SF4">
    <property type="entry name" value="PEROXYNITRITE ISOMERASE THAP4"/>
    <property type="match status" value="1"/>
</dbReference>
<reference evidence="3" key="2">
    <citation type="submission" date="2020-05" db="UniProtKB">
        <authorList>
            <consortium name="EnsemblMetazoa"/>
        </authorList>
    </citation>
    <scope>IDENTIFICATION</scope>
    <source>
        <strain evidence="3">LVP_AGWG</strain>
    </source>
</reference>
<dbReference type="InterPro" id="IPR045165">
    <property type="entry name" value="Nitrobindin"/>
</dbReference>
<dbReference type="Pfam" id="PF08768">
    <property type="entry name" value="THAP4_heme-bd"/>
    <property type="match status" value="1"/>
</dbReference>
<evidence type="ECO:0000313" key="4">
    <source>
        <dbReference type="Proteomes" id="UP000008820"/>
    </source>
</evidence>
<gene>
    <name evidence="3" type="primary">110679001</name>
</gene>
<comment type="catalytic activity">
    <reaction evidence="1">
        <text>peroxynitrite = nitrate</text>
        <dbReference type="Rhea" id="RHEA:63116"/>
        <dbReference type="ChEBI" id="CHEBI:17632"/>
        <dbReference type="ChEBI" id="CHEBI:25941"/>
    </reaction>
    <physiologicalReaction direction="left-to-right" evidence="1">
        <dbReference type="Rhea" id="RHEA:63117"/>
    </physiologicalReaction>
</comment>
<accession>A0A6I8U429</accession>
<feature type="domain" description="THAP4-like heme-binding" evidence="2">
    <location>
        <begin position="29"/>
        <end position="180"/>
    </location>
</feature>
<sequence>MRDTNYKLLKISIFEFGPRLIMAKIHDALKPIQWLIGTWESVSAKGHFPTIKDFVYSEVLKFESLGQPLLNYEARSRNPVTEAPMHLESGFLRIKPGSNQLAFMISHNFGLTVLEEGMAKENELELESKTISRMSFAKDPSVKALKKTYKLNEDGTLEIRTDMETDNTPMTNHLVAVYKRKDL</sequence>
<dbReference type="Proteomes" id="UP000008820">
    <property type="component" value="Chromosome 1"/>
</dbReference>
<evidence type="ECO:0000313" key="3">
    <source>
        <dbReference type="EnsemblMetazoa" id="AAEL026109-PB"/>
    </source>
</evidence>
<dbReference type="EnsemblMetazoa" id="AAEL026109-RB">
    <property type="protein sequence ID" value="AAEL026109-PB"/>
    <property type="gene ID" value="AAEL026109"/>
</dbReference>
<protein>
    <recommendedName>
        <fullName evidence="2">THAP4-like heme-binding domain-containing protein</fullName>
    </recommendedName>
</protein>
<organism evidence="3 4">
    <name type="scientific">Aedes aegypti</name>
    <name type="common">Yellowfever mosquito</name>
    <name type="synonym">Culex aegypti</name>
    <dbReference type="NCBI Taxonomy" id="7159"/>
    <lineage>
        <taxon>Eukaryota</taxon>
        <taxon>Metazoa</taxon>
        <taxon>Ecdysozoa</taxon>
        <taxon>Arthropoda</taxon>
        <taxon>Hexapoda</taxon>
        <taxon>Insecta</taxon>
        <taxon>Pterygota</taxon>
        <taxon>Neoptera</taxon>
        <taxon>Endopterygota</taxon>
        <taxon>Diptera</taxon>
        <taxon>Nematocera</taxon>
        <taxon>Culicoidea</taxon>
        <taxon>Culicidae</taxon>
        <taxon>Culicinae</taxon>
        <taxon>Aedini</taxon>
        <taxon>Aedes</taxon>
        <taxon>Stegomyia</taxon>
    </lineage>
</organism>
<name>A0A6I8U429_AEDAE</name>
<evidence type="ECO:0000259" key="2">
    <source>
        <dbReference type="Pfam" id="PF08768"/>
    </source>
</evidence>
<dbReference type="OrthoDB" id="58529at2759"/>
<dbReference type="InParanoid" id="A0A6I8U429"/>
<dbReference type="Gene3D" id="2.40.128.20">
    <property type="match status" value="1"/>
</dbReference>
<dbReference type="CDD" id="cd07828">
    <property type="entry name" value="lipocalin_heme-bd-THAP4-like"/>
    <property type="match status" value="1"/>
</dbReference>
<dbReference type="InterPro" id="IPR012674">
    <property type="entry name" value="Calycin"/>
</dbReference>
<dbReference type="AlphaFoldDB" id="A0A6I8U429"/>
<keyword evidence="4" id="KW-1185">Reference proteome</keyword>
<reference evidence="3 4" key="1">
    <citation type="submission" date="2017-06" db="EMBL/GenBank/DDBJ databases">
        <title>Aedes aegypti genome working group (AGWG) sequencing and assembly.</title>
        <authorList>
            <consortium name="Aedes aegypti Genome Working Group (AGWG)"/>
            <person name="Matthews B.J."/>
        </authorList>
    </citation>
    <scope>NUCLEOTIDE SEQUENCE [LARGE SCALE GENOMIC DNA]</scope>
    <source>
        <strain evidence="3 4">LVP_AGWG</strain>
    </source>
</reference>